<organism evidence="1 2">
    <name type="scientific">Apiospora marii</name>
    <dbReference type="NCBI Taxonomy" id="335849"/>
    <lineage>
        <taxon>Eukaryota</taxon>
        <taxon>Fungi</taxon>
        <taxon>Dikarya</taxon>
        <taxon>Ascomycota</taxon>
        <taxon>Pezizomycotina</taxon>
        <taxon>Sordariomycetes</taxon>
        <taxon>Xylariomycetidae</taxon>
        <taxon>Amphisphaeriales</taxon>
        <taxon>Apiosporaceae</taxon>
        <taxon>Apiospora</taxon>
    </lineage>
</organism>
<reference evidence="1 2" key="1">
    <citation type="submission" date="2023-01" db="EMBL/GenBank/DDBJ databases">
        <title>Analysis of 21 Apiospora genomes using comparative genomics revels a genus with tremendous synthesis potential of carbohydrate active enzymes and secondary metabolites.</title>
        <authorList>
            <person name="Sorensen T."/>
        </authorList>
    </citation>
    <scope>NUCLEOTIDE SEQUENCE [LARGE SCALE GENOMIC DNA]</scope>
    <source>
        <strain evidence="1 2">CBS 20057</strain>
    </source>
</reference>
<keyword evidence="2" id="KW-1185">Reference proteome</keyword>
<dbReference type="EMBL" id="JAQQWI010000017">
    <property type="protein sequence ID" value="KAK8006588.1"/>
    <property type="molecule type" value="Genomic_DNA"/>
</dbReference>
<evidence type="ECO:0000313" key="1">
    <source>
        <dbReference type="EMBL" id="KAK8006588.1"/>
    </source>
</evidence>
<protein>
    <submittedName>
        <fullName evidence="1">Uncharacterized protein</fullName>
    </submittedName>
</protein>
<evidence type="ECO:0000313" key="2">
    <source>
        <dbReference type="Proteomes" id="UP001396898"/>
    </source>
</evidence>
<gene>
    <name evidence="1" type="ORF">PG991_012885</name>
</gene>
<sequence>MYECLDNPPGGCFETAKDSRQEVLDRRPCVRDGIAHVTEKTFDPAFDILFWWKLPNGHKSSGRVTKVLVRSDRRSHSGLLHAVGG</sequence>
<proteinExistence type="predicted"/>
<accession>A0ABR1RB10</accession>
<name>A0ABR1RB10_9PEZI</name>
<dbReference type="Proteomes" id="UP001396898">
    <property type="component" value="Unassembled WGS sequence"/>
</dbReference>
<comment type="caution">
    <text evidence="1">The sequence shown here is derived from an EMBL/GenBank/DDBJ whole genome shotgun (WGS) entry which is preliminary data.</text>
</comment>